<reference evidence="1" key="2">
    <citation type="submission" date="2022-01" db="EMBL/GenBank/DDBJ databases">
        <authorList>
            <person name="Yamashiro T."/>
            <person name="Shiraishi A."/>
            <person name="Satake H."/>
            <person name="Nakayama K."/>
        </authorList>
    </citation>
    <scope>NUCLEOTIDE SEQUENCE</scope>
</reference>
<reference evidence="1" key="1">
    <citation type="journal article" date="2022" name="Int. J. Mol. Sci.">
        <title>Draft Genome of Tanacetum Coccineum: Genomic Comparison of Closely Related Tanacetum-Family Plants.</title>
        <authorList>
            <person name="Yamashiro T."/>
            <person name="Shiraishi A."/>
            <person name="Nakayama K."/>
            <person name="Satake H."/>
        </authorList>
    </citation>
    <scope>NUCLEOTIDE SEQUENCE</scope>
</reference>
<evidence type="ECO:0000313" key="1">
    <source>
        <dbReference type="EMBL" id="GJU10598.1"/>
    </source>
</evidence>
<comment type="caution">
    <text evidence="1">The sequence shown here is derived from an EMBL/GenBank/DDBJ whole genome shotgun (WGS) entry which is preliminary data.</text>
</comment>
<proteinExistence type="predicted"/>
<name>A0ABQ5JDM2_9ASTR</name>
<protein>
    <submittedName>
        <fullName evidence="1">Uncharacterized protein</fullName>
    </submittedName>
</protein>
<dbReference type="Proteomes" id="UP001151760">
    <property type="component" value="Unassembled WGS sequence"/>
</dbReference>
<gene>
    <name evidence="1" type="ORF">Tco_1132994</name>
</gene>
<sequence length="82" mass="9385">MIRIRIPKMKLEDVETLDAMDKTESLLNPGNLDNKQQQHGNRGHDALPTRFMILGESLAIWNFQVVVRFAPKVVLDAFDHSL</sequence>
<keyword evidence="2" id="KW-1185">Reference proteome</keyword>
<accession>A0ABQ5JDM2</accession>
<dbReference type="EMBL" id="BQNB010021842">
    <property type="protein sequence ID" value="GJU10598.1"/>
    <property type="molecule type" value="Genomic_DNA"/>
</dbReference>
<organism evidence="1 2">
    <name type="scientific">Tanacetum coccineum</name>
    <dbReference type="NCBI Taxonomy" id="301880"/>
    <lineage>
        <taxon>Eukaryota</taxon>
        <taxon>Viridiplantae</taxon>
        <taxon>Streptophyta</taxon>
        <taxon>Embryophyta</taxon>
        <taxon>Tracheophyta</taxon>
        <taxon>Spermatophyta</taxon>
        <taxon>Magnoliopsida</taxon>
        <taxon>eudicotyledons</taxon>
        <taxon>Gunneridae</taxon>
        <taxon>Pentapetalae</taxon>
        <taxon>asterids</taxon>
        <taxon>campanulids</taxon>
        <taxon>Asterales</taxon>
        <taxon>Asteraceae</taxon>
        <taxon>Asteroideae</taxon>
        <taxon>Anthemideae</taxon>
        <taxon>Anthemidinae</taxon>
        <taxon>Tanacetum</taxon>
    </lineage>
</organism>
<evidence type="ECO:0000313" key="2">
    <source>
        <dbReference type="Proteomes" id="UP001151760"/>
    </source>
</evidence>